<sequence>MIKSHPAQNLLRDYVAGDLNSASALVVATHVDMCPHCQRHCSAIEAELSAEVFQNSAQLGDSDMQLMLDAIFSSESAVEQRPLTAETSHDGMISLEGKRFKLPRSLARQQARIGPWNKMIGNMWRASLSLGTDEVANLIYMGQHCSVPEHTHRGSELQVVINGTFSDEYGQYSDGDLLLLDGTHKHTPHTNDEDCLILAVMDAPLHFTSGISRLLNPFSNLFFR</sequence>
<dbReference type="InterPro" id="IPR014710">
    <property type="entry name" value="RmlC-like_jellyroll"/>
</dbReference>
<dbReference type="SUPFAM" id="SSF51182">
    <property type="entry name" value="RmlC-like cupins"/>
    <property type="match status" value="1"/>
</dbReference>
<accession>A0ABY0C2G1</accession>
<dbReference type="EMBL" id="PIPN01000001">
    <property type="protein sequence ID" value="RUO31675.1"/>
    <property type="molecule type" value="Genomic_DNA"/>
</dbReference>
<dbReference type="Gene3D" id="1.10.10.1320">
    <property type="entry name" value="Anti-sigma factor, zinc-finger domain"/>
    <property type="match status" value="1"/>
</dbReference>
<dbReference type="Proteomes" id="UP000287410">
    <property type="component" value="Unassembled WGS sequence"/>
</dbReference>
<dbReference type="RefSeq" id="WP_126787783.1">
    <property type="nucleotide sequence ID" value="NZ_PIPN01000001.1"/>
</dbReference>
<evidence type="ECO:0000259" key="1">
    <source>
        <dbReference type="Pfam" id="PF12973"/>
    </source>
</evidence>
<dbReference type="Pfam" id="PF12973">
    <property type="entry name" value="Cupin_7"/>
    <property type="match status" value="1"/>
</dbReference>
<name>A0ABY0C2G1_9GAMM</name>
<evidence type="ECO:0000259" key="2">
    <source>
        <dbReference type="Pfam" id="PF13490"/>
    </source>
</evidence>
<dbReference type="InterPro" id="IPR025979">
    <property type="entry name" value="ChrR-like_cupin_dom"/>
</dbReference>
<dbReference type="CDD" id="cd20301">
    <property type="entry name" value="cupin_ChrR"/>
    <property type="match status" value="1"/>
</dbReference>
<feature type="domain" description="Putative zinc-finger" evidence="2">
    <location>
        <begin position="7"/>
        <end position="38"/>
    </location>
</feature>
<dbReference type="NCBIfam" id="TIGR02451">
    <property type="entry name" value="anti_sig_ChrR"/>
    <property type="match status" value="1"/>
</dbReference>
<dbReference type="Gene3D" id="2.60.120.10">
    <property type="entry name" value="Jelly Rolls"/>
    <property type="match status" value="1"/>
</dbReference>
<protein>
    <submittedName>
        <fullName evidence="3">Transcriptional regulator</fullName>
    </submittedName>
</protein>
<dbReference type="InterPro" id="IPR027383">
    <property type="entry name" value="Znf_put"/>
</dbReference>
<gene>
    <name evidence="3" type="ORF">CWE12_01375</name>
</gene>
<dbReference type="InterPro" id="IPR041916">
    <property type="entry name" value="Anti_sigma_zinc_sf"/>
</dbReference>
<dbReference type="Pfam" id="PF13490">
    <property type="entry name" value="zf-HC2"/>
    <property type="match status" value="1"/>
</dbReference>
<reference evidence="3 4" key="1">
    <citation type="journal article" date="2018" name="Front. Microbiol.">
        <title>Genome-Based Analysis Reveals the Taxonomy and Diversity of the Family Idiomarinaceae.</title>
        <authorList>
            <person name="Liu Y."/>
            <person name="Lai Q."/>
            <person name="Shao Z."/>
        </authorList>
    </citation>
    <scope>NUCLEOTIDE SEQUENCE [LARGE SCALE GENOMIC DNA]</scope>
    <source>
        <strain evidence="3 4">GBSy1</strain>
    </source>
</reference>
<proteinExistence type="predicted"/>
<evidence type="ECO:0000313" key="4">
    <source>
        <dbReference type="Proteomes" id="UP000287410"/>
    </source>
</evidence>
<organism evidence="3 4">
    <name type="scientific">Aliidiomarina sedimenti</name>
    <dbReference type="NCBI Taxonomy" id="1933879"/>
    <lineage>
        <taxon>Bacteria</taxon>
        <taxon>Pseudomonadati</taxon>
        <taxon>Pseudomonadota</taxon>
        <taxon>Gammaproteobacteria</taxon>
        <taxon>Alteromonadales</taxon>
        <taxon>Idiomarinaceae</taxon>
        <taxon>Aliidiomarina</taxon>
    </lineage>
</organism>
<comment type="caution">
    <text evidence="3">The sequence shown here is derived from an EMBL/GenBank/DDBJ whole genome shotgun (WGS) entry which is preliminary data.</text>
</comment>
<feature type="domain" description="ChrR-like cupin" evidence="1">
    <location>
        <begin position="115"/>
        <end position="199"/>
    </location>
</feature>
<evidence type="ECO:0000313" key="3">
    <source>
        <dbReference type="EMBL" id="RUO31675.1"/>
    </source>
</evidence>
<dbReference type="InterPro" id="IPR011051">
    <property type="entry name" value="RmlC_Cupin_sf"/>
</dbReference>
<dbReference type="InterPro" id="IPR012807">
    <property type="entry name" value="Anti-sigma_ChrR"/>
</dbReference>
<keyword evidence="4" id="KW-1185">Reference proteome</keyword>